<feature type="active site" description="Nucleophile" evidence="4">
    <location>
        <position position="374"/>
    </location>
</feature>
<dbReference type="InterPro" id="IPR001360">
    <property type="entry name" value="Glyco_hydro_1"/>
</dbReference>
<evidence type="ECO:0000256" key="3">
    <source>
        <dbReference type="ARBA" id="ARBA00023295"/>
    </source>
</evidence>
<evidence type="ECO:0000313" key="7">
    <source>
        <dbReference type="EMBL" id="SES92530.1"/>
    </source>
</evidence>
<dbReference type="RefSeq" id="WP_093318162.1">
    <property type="nucleotide sequence ID" value="NZ_FOHV01000005.1"/>
</dbReference>
<gene>
    <name evidence="7" type="ORF">SAMN02583745_00916</name>
</gene>
<dbReference type="FunFam" id="3.20.20.80:FF:000004">
    <property type="entry name" value="Beta-glucosidase 6-phospho-beta-glucosidase"/>
    <property type="match status" value="1"/>
</dbReference>
<proteinExistence type="inferred from homology"/>
<protein>
    <submittedName>
        <fullName evidence="7">6-phospho-beta-glucosidase</fullName>
    </submittedName>
</protein>
<reference evidence="8" key="1">
    <citation type="submission" date="2016-10" db="EMBL/GenBank/DDBJ databases">
        <authorList>
            <person name="Varghese N."/>
            <person name="Submissions S."/>
        </authorList>
    </citation>
    <scope>NUCLEOTIDE SEQUENCE [LARGE SCALE GENOMIC DNA]</scope>
    <source>
        <strain evidence="8">DSM 18579</strain>
    </source>
</reference>
<sequence>MQYQSISPLSKQFLWGAATAAYQCEGAKLEDGKGLSIVDLNINPKFADTSVTTDHYHRYKEDVALMKELGLKAYRFSIAWPRIFPNGDGIINQKGLDFYRNLIDELVKNGIEPLVTLYHFDLPKALQDKYQGWSSRQVIDDFFHFSKTVIDEFSDSVTHWFTINEQSNMFALPYLLVFDENDTRSIEEQKYQMNHYMTVAHAKVVEYCRTQYPSHKIGPAIGLSPYYAASALPEDVLATQVCADFKTYFFMDLYFKGEYKANIWKYILEQGYNLDILEEDLALMKSAKPNLLGINYYQSTMVRACPETEVAQDVAIDENGAKQAIFETAPGRYQVIQNPNLNTTPWGWEIDPIGLRILLNDIYARYPVPIIITENGIGGQESLDENNTVDDSYRIEYLSEHLDALTQSVNDGVDVVGYCPWSFMDLLSTSSGFNKRYGFVYVNRTDKELLDLARYKKKSFYWYQSLIQSATK</sequence>
<dbReference type="PROSITE" id="PS00653">
    <property type="entry name" value="GLYCOSYL_HYDROL_F1_2"/>
    <property type="match status" value="1"/>
</dbReference>
<dbReference type="GO" id="GO:0005829">
    <property type="term" value="C:cytosol"/>
    <property type="evidence" value="ECO:0007669"/>
    <property type="project" value="TreeGrafter"/>
</dbReference>
<evidence type="ECO:0000313" key="8">
    <source>
        <dbReference type="Proteomes" id="UP000242642"/>
    </source>
</evidence>
<dbReference type="InterPro" id="IPR018120">
    <property type="entry name" value="Glyco_hydro_1_AS"/>
</dbReference>
<dbReference type="SUPFAM" id="SSF51445">
    <property type="entry name" value="(Trans)glycosidases"/>
    <property type="match status" value="1"/>
</dbReference>
<organism evidence="7 8">
    <name type="scientific">Thorsellia anophelis DSM 18579</name>
    <dbReference type="NCBI Taxonomy" id="1123402"/>
    <lineage>
        <taxon>Bacteria</taxon>
        <taxon>Pseudomonadati</taxon>
        <taxon>Pseudomonadota</taxon>
        <taxon>Gammaproteobacteria</taxon>
        <taxon>Enterobacterales</taxon>
        <taxon>Thorselliaceae</taxon>
        <taxon>Thorsellia</taxon>
    </lineage>
</organism>
<keyword evidence="8" id="KW-1185">Reference proteome</keyword>
<dbReference type="InterPro" id="IPR017853">
    <property type="entry name" value="GH"/>
</dbReference>
<dbReference type="Gene3D" id="3.20.20.80">
    <property type="entry name" value="Glycosidases"/>
    <property type="match status" value="1"/>
</dbReference>
<dbReference type="Pfam" id="PF00232">
    <property type="entry name" value="Glyco_hydro_1"/>
    <property type="match status" value="1"/>
</dbReference>
<evidence type="ECO:0000256" key="2">
    <source>
        <dbReference type="ARBA" id="ARBA00022801"/>
    </source>
</evidence>
<evidence type="ECO:0000256" key="5">
    <source>
        <dbReference type="RuleBase" id="RU003690"/>
    </source>
</evidence>
<dbReference type="PROSITE" id="PS00572">
    <property type="entry name" value="GLYCOSYL_HYDROL_F1_1"/>
    <property type="match status" value="1"/>
</dbReference>
<accession>A0A1I0AEB8</accession>
<name>A0A1I0AEB8_9GAMM</name>
<dbReference type="AlphaFoldDB" id="A0A1I0AEB8"/>
<evidence type="ECO:0000256" key="6">
    <source>
        <dbReference type="RuleBase" id="RU004468"/>
    </source>
</evidence>
<dbReference type="GO" id="GO:0008422">
    <property type="term" value="F:beta-glucosidase activity"/>
    <property type="evidence" value="ECO:0007669"/>
    <property type="project" value="TreeGrafter"/>
</dbReference>
<comment type="similarity">
    <text evidence="1 5">Belongs to the glycosyl hydrolase 1 family.</text>
</comment>
<dbReference type="PANTHER" id="PTHR10353">
    <property type="entry name" value="GLYCOSYL HYDROLASE"/>
    <property type="match status" value="1"/>
</dbReference>
<keyword evidence="2 6" id="KW-0378">Hydrolase</keyword>
<dbReference type="InterPro" id="IPR033132">
    <property type="entry name" value="GH_1_N_CS"/>
</dbReference>
<dbReference type="Proteomes" id="UP000242642">
    <property type="component" value="Unassembled WGS sequence"/>
</dbReference>
<dbReference type="STRING" id="1123402.SAMN02583745_00916"/>
<dbReference type="EMBL" id="FOHV01000005">
    <property type="protein sequence ID" value="SES92530.1"/>
    <property type="molecule type" value="Genomic_DNA"/>
</dbReference>
<evidence type="ECO:0000256" key="4">
    <source>
        <dbReference type="PROSITE-ProRule" id="PRU10055"/>
    </source>
</evidence>
<dbReference type="PANTHER" id="PTHR10353:SF136">
    <property type="entry name" value="ARYL-PHOSPHO-BETA-D-GLUCOSIDASE BGLC"/>
    <property type="match status" value="1"/>
</dbReference>
<dbReference type="PRINTS" id="PR00131">
    <property type="entry name" value="GLHYDRLASE1"/>
</dbReference>
<dbReference type="GO" id="GO:0016052">
    <property type="term" value="P:carbohydrate catabolic process"/>
    <property type="evidence" value="ECO:0007669"/>
    <property type="project" value="TreeGrafter"/>
</dbReference>
<keyword evidence="3 6" id="KW-0326">Glycosidase</keyword>
<dbReference type="OrthoDB" id="9765195at2"/>
<evidence type="ECO:0000256" key="1">
    <source>
        <dbReference type="ARBA" id="ARBA00010838"/>
    </source>
</evidence>